<feature type="transmembrane region" description="Helical" evidence="2">
    <location>
        <begin position="12"/>
        <end position="31"/>
    </location>
</feature>
<feature type="region of interest" description="Disordered" evidence="1">
    <location>
        <begin position="41"/>
        <end position="63"/>
    </location>
</feature>
<accession>A0ABU3D3D0</accession>
<reference evidence="3 4" key="1">
    <citation type="submission" date="2023-09" db="EMBL/GenBank/DDBJ databases">
        <authorList>
            <person name="Rey-Velasco X."/>
        </authorList>
    </citation>
    <scope>NUCLEOTIDE SEQUENCE [LARGE SCALE GENOMIC DNA]</scope>
    <source>
        <strain evidence="3 4">F117</strain>
    </source>
</reference>
<gene>
    <name evidence="3" type="ORF">RM539_05315</name>
</gene>
<keyword evidence="4" id="KW-1185">Reference proteome</keyword>
<evidence type="ECO:0000313" key="4">
    <source>
        <dbReference type="Proteomes" id="UP001262582"/>
    </source>
</evidence>
<organism evidence="3 4">
    <name type="scientific">Autumnicola musiva</name>
    <dbReference type="NCBI Taxonomy" id="3075589"/>
    <lineage>
        <taxon>Bacteria</taxon>
        <taxon>Pseudomonadati</taxon>
        <taxon>Bacteroidota</taxon>
        <taxon>Flavobacteriia</taxon>
        <taxon>Flavobacteriales</taxon>
        <taxon>Flavobacteriaceae</taxon>
        <taxon>Autumnicola</taxon>
    </lineage>
</organism>
<comment type="caution">
    <text evidence="3">The sequence shown here is derived from an EMBL/GenBank/DDBJ whole genome shotgun (WGS) entry which is preliminary data.</text>
</comment>
<evidence type="ECO:0000313" key="3">
    <source>
        <dbReference type="EMBL" id="MDT0675999.1"/>
    </source>
</evidence>
<proteinExistence type="predicted"/>
<dbReference type="RefSeq" id="WP_311502395.1">
    <property type="nucleotide sequence ID" value="NZ_JAVRHK010000003.1"/>
</dbReference>
<keyword evidence="2" id="KW-1133">Transmembrane helix</keyword>
<sequence>MAEIEIEKKKPVWPWILLAVLIIAAILYFFVFSNEEEANPTEEITTEQVTEEEPNNMQSNNTGNISAVEEYSNYIDDPDMGLDHEYANGALLELITAVQATADNANVDVDADISEAKSKAQDITEDPLELTHADKIKNSGEIIVRALQTIQTQEFPDLQEEFNEVETALGQIQPGQETLNQKDAVKGFFDKAEELLISMK</sequence>
<keyword evidence="2" id="KW-0812">Transmembrane</keyword>
<keyword evidence="2" id="KW-0472">Membrane</keyword>
<dbReference type="Proteomes" id="UP001262582">
    <property type="component" value="Unassembled WGS sequence"/>
</dbReference>
<name>A0ABU3D3D0_9FLAO</name>
<evidence type="ECO:0000256" key="1">
    <source>
        <dbReference type="SAM" id="MobiDB-lite"/>
    </source>
</evidence>
<dbReference type="EMBL" id="JAVRHK010000003">
    <property type="protein sequence ID" value="MDT0675999.1"/>
    <property type="molecule type" value="Genomic_DNA"/>
</dbReference>
<protein>
    <submittedName>
        <fullName evidence="3">Uncharacterized protein</fullName>
    </submittedName>
</protein>
<evidence type="ECO:0000256" key="2">
    <source>
        <dbReference type="SAM" id="Phobius"/>
    </source>
</evidence>